<keyword evidence="3 7" id="KW-0812">Transmembrane</keyword>
<comment type="subcellular location">
    <subcellularLocation>
        <location evidence="1 7">Membrane</location>
        <topology evidence="1 7">Multi-pass membrane protein</topology>
    </subcellularLocation>
</comment>
<feature type="region of interest" description="Disordered" evidence="8">
    <location>
        <begin position="186"/>
        <end position="214"/>
    </location>
</feature>
<dbReference type="RefSeq" id="XP_040596153.1">
    <property type="nucleotide sequence ID" value="XM_040740219.1"/>
</dbReference>
<evidence type="ECO:0000313" key="10">
    <source>
        <dbReference type="RefSeq" id="XP_040596153.1"/>
    </source>
</evidence>
<evidence type="ECO:0000256" key="2">
    <source>
        <dbReference type="ARBA" id="ARBA00005577"/>
    </source>
</evidence>
<evidence type="ECO:0000256" key="6">
    <source>
        <dbReference type="ARBA" id="ARBA00023136"/>
    </source>
</evidence>
<feature type="compositionally biased region" description="Basic and acidic residues" evidence="8">
    <location>
        <begin position="1"/>
        <end position="16"/>
    </location>
</feature>
<evidence type="ECO:0000256" key="5">
    <source>
        <dbReference type="ARBA" id="ARBA00022989"/>
    </source>
</evidence>
<feature type="region of interest" description="Disordered" evidence="8">
    <location>
        <begin position="1"/>
        <end position="90"/>
    </location>
</feature>
<sequence length="421" mass="46651">MEVKSADDCKHIENRRPRTPSPALPSTLTGRGTQQEPASRASSNPLSDLSTSRPRLPSSAPPSAPLGFGAPRGEPQELRPAPCWDRAPGALRPGLAPHPAPTARWIPRVPQAPWTGFCGRHDRGSVLRLRLHRLRARARSLHFHHRHRSFARHLPHRRVKLPQVLDTAGLLPRRGSHDLGDHHPQYLQPVGQRGLKGGEEPAPLRGSEEKGRLSRRPCGSRLLWAKCGNTEIHSCVEPSSSRRRPHLPSAFFWLVSLLLSSVFWYLVRVITDNRDGPIQKYLLIFGVLLSVCIQELFRLAYYRLLKRDSEGLKSINPEETAPSMRLLAYVSGLGFGIMSGVFSFVNTLSDSLGPGTVGIHGDSPQFFLNSGRLFKLALLGSFPIASDPSVDLPKSLLWSKSGISIYNHGVHGHLGIFCCWR</sequence>
<comment type="function">
    <text evidence="7">Potential subunit of the gamma-secretase complex, an endoprotease complex that catalyzes the intramembrane cleavage of integral proteins such as Notch receptors.</text>
</comment>
<feature type="compositionally biased region" description="Low complexity" evidence="8">
    <location>
        <begin position="45"/>
        <end position="58"/>
    </location>
</feature>
<dbReference type="Pfam" id="PF06105">
    <property type="entry name" value="Aph-1"/>
    <property type="match status" value="1"/>
</dbReference>
<evidence type="ECO:0000256" key="7">
    <source>
        <dbReference type="RuleBase" id="RU369072"/>
    </source>
</evidence>
<reference evidence="10" key="1">
    <citation type="submission" date="2025-08" db="UniProtKB">
        <authorList>
            <consortium name="RefSeq"/>
        </authorList>
    </citation>
    <scope>IDENTIFICATION</scope>
    <source>
        <tissue evidence="10">Liver</tissue>
    </source>
</reference>
<feature type="transmembrane region" description="Helical" evidence="7">
    <location>
        <begin position="326"/>
        <end position="345"/>
    </location>
</feature>
<feature type="transmembrane region" description="Helical" evidence="7">
    <location>
        <begin position="250"/>
        <end position="270"/>
    </location>
</feature>
<protein>
    <recommendedName>
        <fullName evidence="7">Gamma-secretase subunit APH-1</fullName>
        <shortName evidence="7">APH-1</shortName>
    </recommendedName>
</protein>
<comment type="similarity">
    <text evidence="2 7">Belongs to the APH-1 family.</text>
</comment>
<dbReference type="PANTHER" id="PTHR12889">
    <property type="entry name" value="GAMMA-SECRETASE SUBUNIT APH-1"/>
    <property type="match status" value="1"/>
</dbReference>
<evidence type="ECO:0000256" key="3">
    <source>
        <dbReference type="ARBA" id="ARBA00022692"/>
    </source>
</evidence>
<dbReference type="InterPro" id="IPR009294">
    <property type="entry name" value="Aph-1"/>
</dbReference>
<keyword evidence="9" id="KW-1185">Reference proteome</keyword>
<gene>
    <name evidence="10" type="primary">LOC101841995</name>
</gene>
<evidence type="ECO:0000256" key="1">
    <source>
        <dbReference type="ARBA" id="ARBA00004141"/>
    </source>
</evidence>
<accession>A0ABM2X3Z7</accession>
<feature type="compositionally biased region" description="Polar residues" evidence="8">
    <location>
        <begin position="24"/>
        <end position="44"/>
    </location>
</feature>
<keyword evidence="6 7" id="KW-0472">Membrane</keyword>
<name>A0ABM2X3Z7_MESAU</name>
<keyword evidence="4 7" id="KW-0914">Notch signaling pathway</keyword>
<dbReference type="GeneID" id="101841995"/>
<comment type="subunit">
    <text evidence="7">Component of the gamma-secretase complex.</text>
</comment>
<evidence type="ECO:0000313" key="9">
    <source>
        <dbReference type="Proteomes" id="UP000886700"/>
    </source>
</evidence>
<proteinExistence type="inferred from homology"/>
<comment type="caution">
    <text evidence="7">Lacks conserved residue(s) required for the propagation of feature annotation.</text>
</comment>
<evidence type="ECO:0000256" key="4">
    <source>
        <dbReference type="ARBA" id="ARBA00022976"/>
    </source>
</evidence>
<feature type="transmembrane region" description="Helical" evidence="7">
    <location>
        <begin position="282"/>
        <end position="305"/>
    </location>
</feature>
<keyword evidence="5 7" id="KW-1133">Transmembrane helix</keyword>
<organism evidence="9 10">
    <name type="scientific">Mesocricetus auratus</name>
    <name type="common">Golden hamster</name>
    <dbReference type="NCBI Taxonomy" id="10036"/>
    <lineage>
        <taxon>Eukaryota</taxon>
        <taxon>Metazoa</taxon>
        <taxon>Chordata</taxon>
        <taxon>Craniata</taxon>
        <taxon>Vertebrata</taxon>
        <taxon>Euteleostomi</taxon>
        <taxon>Mammalia</taxon>
        <taxon>Eutheria</taxon>
        <taxon>Euarchontoglires</taxon>
        <taxon>Glires</taxon>
        <taxon>Rodentia</taxon>
        <taxon>Myomorpha</taxon>
        <taxon>Muroidea</taxon>
        <taxon>Cricetidae</taxon>
        <taxon>Cricetinae</taxon>
        <taxon>Mesocricetus</taxon>
    </lineage>
</organism>
<dbReference type="Proteomes" id="UP000886700">
    <property type="component" value="Unplaced"/>
</dbReference>
<evidence type="ECO:0000256" key="8">
    <source>
        <dbReference type="SAM" id="MobiDB-lite"/>
    </source>
</evidence>